<accession>A0A9P1IKI5</accession>
<keyword evidence="2" id="KW-1185">Reference proteome</keyword>
<dbReference type="AlphaFoldDB" id="A0A9P1IKI5"/>
<evidence type="ECO:0000313" key="2">
    <source>
        <dbReference type="Proteomes" id="UP001152747"/>
    </source>
</evidence>
<comment type="caution">
    <text evidence="1">The sequence shown here is derived from an EMBL/GenBank/DDBJ whole genome shotgun (WGS) entry which is preliminary data.</text>
</comment>
<dbReference type="EMBL" id="CANHGI010000003">
    <property type="protein sequence ID" value="CAI5446735.1"/>
    <property type="molecule type" value="Genomic_DNA"/>
</dbReference>
<organism evidence="1 2">
    <name type="scientific">Caenorhabditis angaria</name>
    <dbReference type="NCBI Taxonomy" id="860376"/>
    <lineage>
        <taxon>Eukaryota</taxon>
        <taxon>Metazoa</taxon>
        <taxon>Ecdysozoa</taxon>
        <taxon>Nematoda</taxon>
        <taxon>Chromadorea</taxon>
        <taxon>Rhabditida</taxon>
        <taxon>Rhabditina</taxon>
        <taxon>Rhabditomorpha</taxon>
        <taxon>Rhabditoidea</taxon>
        <taxon>Rhabditidae</taxon>
        <taxon>Peloderinae</taxon>
        <taxon>Caenorhabditis</taxon>
    </lineage>
</organism>
<evidence type="ECO:0000313" key="1">
    <source>
        <dbReference type="EMBL" id="CAI5446735.1"/>
    </source>
</evidence>
<gene>
    <name evidence="1" type="ORF">CAMP_LOCUS9372</name>
</gene>
<protein>
    <submittedName>
        <fullName evidence="1">Uncharacterized protein</fullName>
    </submittedName>
</protein>
<proteinExistence type="predicted"/>
<sequence>MSDIAAAKILLAALKIGDENETKPNSCGCGKGCSVEFEEFPSEFTFSTTSLRIAAGVIRGQRLNRAANMRDLLLYAQFGDLPDVEDQKNAIKLFYKCPNIIEYAEKFAGWENAVRELKSELFAKFGG</sequence>
<dbReference type="Proteomes" id="UP001152747">
    <property type="component" value="Unassembled WGS sequence"/>
</dbReference>
<reference evidence="1" key="1">
    <citation type="submission" date="2022-11" db="EMBL/GenBank/DDBJ databases">
        <authorList>
            <person name="Kikuchi T."/>
        </authorList>
    </citation>
    <scope>NUCLEOTIDE SEQUENCE</scope>
    <source>
        <strain evidence="1">PS1010</strain>
    </source>
</reference>
<name>A0A9P1IKI5_9PELO</name>